<dbReference type="eggNOG" id="COG0242">
    <property type="taxonomic scope" value="Bacteria"/>
</dbReference>
<comment type="cofactor">
    <cofactor evidence="2">
        <name>Fe(2+)</name>
        <dbReference type="ChEBI" id="CHEBI:29033"/>
    </cofactor>
    <text evidence="2">Binds 1 Fe(2+) ion.</text>
</comment>
<dbReference type="Gene3D" id="3.90.45.10">
    <property type="entry name" value="Peptide deformylase"/>
    <property type="match status" value="1"/>
</dbReference>
<gene>
    <name evidence="2" type="primary">def</name>
    <name evidence="3" type="ORF">HMPREF1630_06985</name>
</gene>
<dbReference type="PIRSF" id="PIRSF004749">
    <property type="entry name" value="Pep_def"/>
    <property type="match status" value="1"/>
</dbReference>
<evidence type="ECO:0000313" key="4">
    <source>
        <dbReference type="Proteomes" id="UP000029579"/>
    </source>
</evidence>
<keyword evidence="2" id="KW-0408">Iron</keyword>
<dbReference type="SUPFAM" id="SSF56420">
    <property type="entry name" value="Peptide deformylase"/>
    <property type="match status" value="1"/>
</dbReference>
<keyword evidence="2" id="KW-0648">Protein biosynthesis</keyword>
<dbReference type="EMBL" id="JRMW01000038">
    <property type="protein sequence ID" value="KGF03541.1"/>
    <property type="molecule type" value="Genomic_DNA"/>
</dbReference>
<evidence type="ECO:0000313" key="3">
    <source>
        <dbReference type="EMBL" id="KGF03541.1"/>
    </source>
</evidence>
<comment type="similarity">
    <text evidence="1 2">Belongs to the polypeptide deformylase family.</text>
</comment>
<dbReference type="PANTHER" id="PTHR10458">
    <property type="entry name" value="PEPTIDE DEFORMYLASE"/>
    <property type="match status" value="1"/>
</dbReference>
<evidence type="ECO:0000256" key="2">
    <source>
        <dbReference type="HAMAP-Rule" id="MF_00163"/>
    </source>
</evidence>
<dbReference type="HAMAP" id="MF_00163">
    <property type="entry name" value="Pep_deformylase"/>
    <property type="match status" value="1"/>
</dbReference>
<dbReference type="Pfam" id="PF01327">
    <property type="entry name" value="Pep_deformylase"/>
    <property type="match status" value="1"/>
</dbReference>
<feature type="binding site" evidence="2">
    <location>
        <position position="133"/>
    </location>
    <ligand>
        <name>Fe cation</name>
        <dbReference type="ChEBI" id="CHEBI:24875"/>
    </ligand>
</feature>
<feature type="binding site" evidence="2">
    <location>
        <position position="91"/>
    </location>
    <ligand>
        <name>Fe cation</name>
        <dbReference type="ChEBI" id="CHEBI:24875"/>
    </ligand>
</feature>
<protein>
    <recommendedName>
        <fullName evidence="2">Peptide deformylase</fullName>
        <shortName evidence="2">PDF</shortName>
        <ecNumber evidence="2">3.5.1.88</ecNumber>
    </recommendedName>
    <alternativeName>
        <fullName evidence="2">Polypeptide deformylase</fullName>
    </alternativeName>
</protein>
<dbReference type="CDD" id="cd00487">
    <property type="entry name" value="Pep_deformylase"/>
    <property type="match status" value="1"/>
</dbReference>
<dbReference type="NCBIfam" id="NF001159">
    <property type="entry name" value="PRK00150.1-3"/>
    <property type="match status" value="1"/>
</dbReference>
<reference evidence="3 4" key="1">
    <citation type="submission" date="2014-07" db="EMBL/GenBank/DDBJ databases">
        <authorList>
            <person name="McCorrison J."/>
            <person name="Sanka R."/>
            <person name="Torralba M."/>
            <person name="Gillis M."/>
            <person name="Haft D.H."/>
            <person name="Methe B."/>
            <person name="Sutton G."/>
            <person name="Nelson K.E."/>
        </authorList>
    </citation>
    <scope>NUCLEOTIDE SEQUENCE [LARGE SCALE GENOMIC DNA]</scope>
    <source>
        <strain evidence="3 4">S7-1-13</strain>
    </source>
</reference>
<keyword evidence="2" id="KW-0479">Metal-binding</keyword>
<proteinExistence type="inferred from homology"/>
<feature type="binding site" evidence="2">
    <location>
        <position position="137"/>
    </location>
    <ligand>
        <name>Fe cation</name>
        <dbReference type="ChEBI" id="CHEBI:24875"/>
    </ligand>
</feature>
<dbReference type="OrthoDB" id="9784988at2"/>
<dbReference type="PANTHER" id="PTHR10458:SF22">
    <property type="entry name" value="PEPTIDE DEFORMYLASE"/>
    <property type="match status" value="1"/>
</dbReference>
<name>A0A095X1C7_9FIRM</name>
<dbReference type="RefSeq" id="WP_037328291.1">
    <property type="nucleotide sequence ID" value="NZ_JRMW01000038.1"/>
</dbReference>
<sequence length="161" mass="18234">MAIRNIRIDGDPILRKISRPVEEVTDRIRILLDDMAETMYAADGVGLAAPQVGNLRRVIVVDPRDGEDSLVKLVNPEILEMDGEQIGVEGCLSIPDFNATVKRPEHVKVKYLDENGEEKIWDAHGFPAVILCHEIDHLNGILFKDKYIEEYKPEEMVENND</sequence>
<dbReference type="AlphaFoldDB" id="A0A095X1C7"/>
<accession>A0A095X1C7</accession>
<keyword evidence="2" id="KW-0378">Hydrolase</keyword>
<dbReference type="GO" id="GO:0006412">
    <property type="term" value="P:translation"/>
    <property type="evidence" value="ECO:0007669"/>
    <property type="project" value="UniProtKB-UniRule"/>
</dbReference>
<organism evidence="3 4">
    <name type="scientific">Anaerococcus lactolyticus S7-1-13</name>
    <dbReference type="NCBI Taxonomy" id="1284686"/>
    <lineage>
        <taxon>Bacteria</taxon>
        <taxon>Bacillati</taxon>
        <taxon>Bacillota</taxon>
        <taxon>Tissierellia</taxon>
        <taxon>Tissierellales</taxon>
        <taxon>Peptoniphilaceae</taxon>
        <taxon>Anaerococcus</taxon>
    </lineage>
</organism>
<evidence type="ECO:0000256" key="1">
    <source>
        <dbReference type="ARBA" id="ARBA00010759"/>
    </source>
</evidence>
<dbReference type="InterPro" id="IPR023635">
    <property type="entry name" value="Peptide_deformylase"/>
</dbReference>
<dbReference type="InterPro" id="IPR036821">
    <property type="entry name" value="Peptide_deformylase_sf"/>
</dbReference>
<dbReference type="NCBIfam" id="TIGR00079">
    <property type="entry name" value="pept_deformyl"/>
    <property type="match status" value="1"/>
</dbReference>
<comment type="function">
    <text evidence="2">Removes the formyl group from the N-terminal Met of newly synthesized proteins. Requires at least a dipeptide for an efficient rate of reaction. N-terminal L-methionine is a prerequisite for activity but the enzyme has broad specificity at other positions.</text>
</comment>
<dbReference type="PRINTS" id="PR01576">
    <property type="entry name" value="PDEFORMYLASE"/>
</dbReference>
<dbReference type="GO" id="GO:0042586">
    <property type="term" value="F:peptide deformylase activity"/>
    <property type="evidence" value="ECO:0007669"/>
    <property type="project" value="UniProtKB-UniRule"/>
</dbReference>
<comment type="caution">
    <text evidence="3">The sequence shown here is derived from an EMBL/GenBank/DDBJ whole genome shotgun (WGS) entry which is preliminary data.</text>
</comment>
<dbReference type="Proteomes" id="UP000029579">
    <property type="component" value="Unassembled WGS sequence"/>
</dbReference>
<feature type="active site" evidence="2">
    <location>
        <position position="134"/>
    </location>
</feature>
<dbReference type="EC" id="3.5.1.88" evidence="2"/>
<dbReference type="GO" id="GO:0046872">
    <property type="term" value="F:metal ion binding"/>
    <property type="evidence" value="ECO:0007669"/>
    <property type="project" value="UniProtKB-KW"/>
</dbReference>
<comment type="catalytic activity">
    <reaction evidence="2">
        <text>N-terminal N-formyl-L-methionyl-[peptide] + H2O = N-terminal L-methionyl-[peptide] + formate</text>
        <dbReference type="Rhea" id="RHEA:24420"/>
        <dbReference type="Rhea" id="RHEA-COMP:10639"/>
        <dbReference type="Rhea" id="RHEA-COMP:10640"/>
        <dbReference type="ChEBI" id="CHEBI:15377"/>
        <dbReference type="ChEBI" id="CHEBI:15740"/>
        <dbReference type="ChEBI" id="CHEBI:49298"/>
        <dbReference type="ChEBI" id="CHEBI:64731"/>
        <dbReference type="EC" id="3.5.1.88"/>
    </reaction>
</comment>